<keyword evidence="3" id="KW-0238">DNA-binding</keyword>
<organism evidence="3 4">
    <name type="scientific">Thermoleptolyngbya sichuanensis A183</name>
    <dbReference type="NCBI Taxonomy" id="2737172"/>
    <lineage>
        <taxon>Bacteria</taxon>
        <taxon>Bacillati</taxon>
        <taxon>Cyanobacteriota</taxon>
        <taxon>Cyanophyceae</taxon>
        <taxon>Oculatellales</taxon>
        <taxon>Oculatellaceae</taxon>
        <taxon>Thermoleptolyngbya</taxon>
        <taxon>Thermoleptolyngbya sichuanensis</taxon>
    </lineage>
</organism>
<dbReference type="Gene3D" id="2.40.50.200">
    <property type="entry name" value="Bacterial OB-fold"/>
    <property type="match status" value="1"/>
</dbReference>
<sequence length="138" mass="15157">MKHLFLKLAPVLVVGASLVSISPQVTAQSVPIGNLRRHQGITITGTVQSIVGNEFLLRDNTGEIIVDAGPRWYHQINLSPGERVTVVGEYDDYDFDAFRITRENGEVIVIRNGPGRPPWAGGPRGAGRPYRGRGDRAW</sequence>
<protein>
    <submittedName>
        <fullName evidence="3">DNA-binding protein</fullName>
    </submittedName>
</protein>
<dbReference type="GO" id="GO:0003677">
    <property type="term" value="F:DNA binding"/>
    <property type="evidence" value="ECO:0007669"/>
    <property type="project" value="UniProtKB-KW"/>
</dbReference>
<evidence type="ECO:0000313" key="4">
    <source>
        <dbReference type="Proteomes" id="UP000505210"/>
    </source>
</evidence>
<gene>
    <name evidence="3" type="ORF">HPC62_02590</name>
</gene>
<dbReference type="InterPro" id="IPR036700">
    <property type="entry name" value="BOBF_sf"/>
</dbReference>
<proteinExistence type="predicted"/>
<dbReference type="EMBL" id="CP053661">
    <property type="protein sequence ID" value="QKD84735.1"/>
    <property type="molecule type" value="Genomic_DNA"/>
</dbReference>
<dbReference type="AlphaFoldDB" id="A0A6M8BR82"/>
<reference evidence="3 4" key="1">
    <citation type="submission" date="2020-05" db="EMBL/GenBank/DDBJ databases">
        <title>Complete genome sequence of of a novel Thermoleptolyngbya strain isolated from hot springs of Ganzi, Sichuan China.</title>
        <authorList>
            <person name="Tang J."/>
            <person name="Daroch M."/>
            <person name="Li L."/>
            <person name="Waleron K."/>
            <person name="Waleron M."/>
            <person name="Waleron M."/>
        </authorList>
    </citation>
    <scope>NUCLEOTIDE SEQUENCE [LARGE SCALE GENOMIC DNA]</scope>
    <source>
        <strain evidence="3 4">PKUAC-SCTA183</strain>
    </source>
</reference>
<feature type="region of interest" description="Disordered" evidence="1">
    <location>
        <begin position="114"/>
        <end position="138"/>
    </location>
</feature>
<name>A0A6M8BR82_9CYAN</name>
<evidence type="ECO:0000256" key="1">
    <source>
        <dbReference type="SAM" id="MobiDB-lite"/>
    </source>
</evidence>
<dbReference type="SUPFAM" id="SSF101756">
    <property type="entry name" value="Hypothetical protein YgiW"/>
    <property type="match status" value="1"/>
</dbReference>
<evidence type="ECO:0000256" key="2">
    <source>
        <dbReference type="SAM" id="SignalP"/>
    </source>
</evidence>
<keyword evidence="2" id="KW-0732">Signal</keyword>
<keyword evidence="4" id="KW-1185">Reference proteome</keyword>
<feature type="chain" id="PRO_5026920645" evidence="2">
    <location>
        <begin position="28"/>
        <end position="138"/>
    </location>
</feature>
<dbReference type="KEGG" id="theu:HPC62_02590"/>
<dbReference type="Proteomes" id="UP000505210">
    <property type="component" value="Chromosome"/>
</dbReference>
<feature type="compositionally biased region" description="Low complexity" evidence="1">
    <location>
        <begin position="114"/>
        <end position="129"/>
    </location>
</feature>
<feature type="signal peptide" evidence="2">
    <location>
        <begin position="1"/>
        <end position="27"/>
    </location>
</feature>
<evidence type="ECO:0000313" key="3">
    <source>
        <dbReference type="EMBL" id="QKD84735.1"/>
    </source>
</evidence>
<accession>A0A6M8BR82</accession>